<dbReference type="Pfam" id="PF17292">
    <property type="entry name" value="POB3_N"/>
    <property type="match status" value="1"/>
</dbReference>
<dbReference type="PANTHER" id="PTHR45849">
    <property type="entry name" value="FACT COMPLEX SUBUNIT SSRP1"/>
    <property type="match status" value="1"/>
</dbReference>
<evidence type="ECO:0000256" key="2">
    <source>
        <dbReference type="ARBA" id="ARBA00022454"/>
    </source>
</evidence>
<accession>A0A6G1S5Y2</accession>
<dbReference type="FunFam" id="2.30.29.30:FF:000119">
    <property type="entry name" value="FACT complex subunit SSRP1"/>
    <property type="match status" value="1"/>
</dbReference>
<dbReference type="Gene3D" id="2.30.29.220">
    <property type="entry name" value="Structure-specific recognition protein (SSRP1)"/>
    <property type="match status" value="1"/>
</dbReference>
<evidence type="ECO:0000313" key="12">
    <source>
        <dbReference type="EMBL" id="MDE45914.1"/>
    </source>
</evidence>
<feature type="compositionally biased region" description="Acidic residues" evidence="10">
    <location>
        <begin position="485"/>
        <end position="505"/>
    </location>
</feature>
<dbReference type="Pfam" id="PF08512">
    <property type="entry name" value="Rttp106-like_middle"/>
    <property type="match status" value="1"/>
</dbReference>
<dbReference type="GO" id="GO:0006281">
    <property type="term" value="P:DNA repair"/>
    <property type="evidence" value="ECO:0007669"/>
    <property type="project" value="UniProtKB-KW"/>
</dbReference>
<dbReference type="InterPro" id="IPR011993">
    <property type="entry name" value="PH-like_dom_sf"/>
</dbReference>
<evidence type="ECO:0000256" key="1">
    <source>
        <dbReference type="ARBA" id="ARBA00010060"/>
    </source>
</evidence>
<evidence type="ECO:0000256" key="4">
    <source>
        <dbReference type="ARBA" id="ARBA00022763"/>
    </source>
</evidence>
<evidence type="ECO:0000256" key="7">
    <source>
        <dbReference type="ARBA" id="ARBA00023204"/>
    </source>
</evidence>
<comment type="function">
    <text evidence="9">Component of the FACT complex, a general chromatin factor that acts to reorganize nucleosomes. The FACT complex is involved in multiple processes that require DNA as a template such as mRNA elongation, DNA replication and DNA repair. During transcription elongation the FACT complex acts as a histone chaperone that both destabilizes and restores nucleosomal structure. It facilitates the passage of RNA polymerase II and transcription by promoting the dissociation of one histone H2A-H2B dimer from the nucleosome, then subsequently promotes the reestablishment of the nucleosome following the passage of RNA polymerase II.</text>
</comment>
<dbReference type="SMART" id="SM01287">
    <property type="entry name" value="Rtt106"/>
    <property type="match status" value="1"/>
</dbReference>
<keyword evidence="4 9" id="KW-0227">DNA damage</keyword>
<dbReference type="EMBL" id="GGYP01001143">
    <property type="protein sequence ID" value="MDE45914.1"/>
    <property type="molecule type" value="Transcribed_RNA"/>
</dbReference>
<name>A0A6G1S5Y2_9ACAR</name>
<evidence type="ECO:0000256" key="5">
    <source>
        <dbReference type="ARBA" id="ARBA00023015"/>
    </source>
</evidence>
<dbReference type="CDD" id="cd13230">
    <property type="entry name" value="PH1_SSRP1-like"/>
    <property type="match status" value="1"/>
</dbReference>
<evidence type="ECO:0000259" key="11">
    <source>
        <dbReference type="SMART" id="SM01287"/>
    </source>
</evidence>
<dbReference type="FunFam" id="2.30.29.30:FF:000098">
    <property type="entry name" value="Fact complex subunit ssrp1"/>
    <property type="match status" value="1"/>
</dbReference>
<feature type="compositionally biased region" description="Acidic residues" evidence="10">
    <location>
        <begin position="461"/>
        <end position="477"/>
    </location>
</feature>
<keyword evidence="2 9" id="KW-0158">Chromosome</keyword>
<dbReference type="AlphaFoldDB" id="A0A6G1S5Y2"/>
<dbReference type="GO" id="GO:0031491">
    <property type="term" value="F:nucleosome binding"/>
    <property type="evidence" value="ECO:0007669"/>
    <property type="project" value="TreeGrafter"/>
</dbReference>
<feature type="domain" description="Histone chaperone RTT106/FACT complex subunit SPT16-like middle" evidence="11">
    <location>
        <begin position="333"/>
        <end position="423"/>
    </location>
</feature>
<dbReference type="GO" id="GO:0003677">
    <property type="term" value="F:DNA binding"/>
    <property type="evidence" value="ECO:0007669"/>
    <property type="project" value="InterPro"/>
</dbReference>
<keyword evidence="8 9" id="KW-0539">Nucleus</keyword>
<evidence type="ECO:0000256" key="6">
    <source>
        <dbReference type="ARBA" id="ARBA00023163"/>
    </source>
</evidence>
<dbReference type="InterPro" id="IPR024954">
    <property type="entry name" value="SSRP1_DD"/>
</dbReference>
<dbReference type="PRINTS" id="PR00887">
    <property type="entry name" value="SSRCOGNITION"/>
</dbReference>
<dbReference type="InterPro" id="IPR038167">
    <property type="entry name" value="SSRP1_sf"/>
</dbReference>
<dbReference type="InterPro" id="IPR048993">
    <property type="entry name" value="SSRP1-like_PH1"/>
</dbReference>
<dbReference type="InterPro" id="IPR035417">
    <property type="entry name" value="SSRP1/POB3_N"/>
</dbReference>
<dbReference type="SUPFAM" id="SSF50729">
    <property type="entry name" value="PH domain-like"/>
    <property type="match status" value="1"/>
</dbReference>
<dbReference type="GO" id="GO:0035101">
    <property type="term" value="C:FACT complex"/>
    <property type="evidence" value="ECO:0007669"/>
    <property type="project" value="TreeGrafter"/>
</dbReference>
<dbReference type="Gene3D" id="2.30.29.30">
    <property type="entry name" value="Pleckstrin-homology domain (PH domain)/Phosphotyrosine-binding domain (PTB)"/>
    <property type="match status" value="2"/>
</dbReference>
<protein>
    <recommendedName>
        <fullName evidence="9">FACT complex subunit SSRP1</fullName>
    </recommendedName>
</protein>
<comment type="subcellular location">
    <subcellularLocation>
        <location evidence="9">Nucleus</location>
    </subcellularLocation>
    <subcellularLocation>
        <location evidence="9">Chromosome</location>
    </subcellularLocation>
</comment>
<dbReference type="GO" id="GO:0006260">
    <property type="term" value="P:DNA replication"/>
    <property type="evidence" value="ECO:0007669"/>
    <property type="project" value="UniProtKB-KW"/>
</dbReference>
<evidence type="ECO:0000256" key="10">
    <source>
        <dbReference type="SAM" id="MobiDB-lite"/>
    </source>
</evidence>
<comment type="similarity">
    <text evidence="1 9">Belongs to the SSRP1 family.</text>
</comment>
<evidence type="ECO:0000256" key="3">
    <source>
        <dbReference type="ARBA" id="ARBA00022705"/>
    </source>
</evidence>
<keyword evidence="7 9" id="KW-0234">DNA repair</keyword>
<feature type="compositionally biased region" description="Basic and acidic residues" evidence="10">
    <location>
        <begin position="539"/>
        <end position="567"/>
    </location>
</feature>
<evidence type="ECO:0000256" key="9">
    <source>
        <dbReference type="RuleBase" id="RU364013"/>
    </source>
</evidence>
<feature type="compositionally biased region" description="Basic and acidic residues" evidence="10">
    <location>
        <begin position="451"/>
        <end position="460"/>
    </location>
</feature>
<dbReference type="InterPro" id="IPR013719">
    <property type="entry name" value="RTT106/SPT16-like_middle_dom"/>
</dbReference>
<dbReference type="CDD" id="cd13231">
    <property type="entry name" value="PH2_SSRP1-like"/>
    <property type="match status" value="1"/>
</dbReference>
<dbReference type="PANTHER" id="PTHR45849:SF1">
    <property type="entry name" value="FACT COMPLEX SUBUNIT SSRP1"/>
    <property type="match status" value="1"/>
</dbReference>
<dbReference type="InterPro" id="IPR000969">
    <property type="entry name" value="SSRP1/POB3"/>
</dbReference>
<dbReference type="FunFam" id="2.30.29.150:FF:000001">
    <property type="entry name" value="Fact complex subunit ssrp1"/>
    <property type="match status" value="1"/>
</dbReference>
<keyword evidence="5 9" id="KW-0805">Transcription regulation</keyword>
<dbReference type="Gene3D" id="2.30.29.150">
    <property type="match status" value="1"/>
</dbReference>
<feature type="region of interest" description="Disordered" evidence="10">
    <location>
        <begin position="451"/>
        <end position="580"/>
    </location>
</feature>
<keyword evidence="6 9" id="KW-0804">Transcription</keyword>
<dbReference type="GO" id="GO:0042393">
    <property type="term" value="F:histone binding"/>
    <property type="evidence" value="ECO:0007669"/>
    <property type="project" value="TreeGrafter"/>
</dbReference>
<proteinExistence type="inferred from homology"/>
<keyword evidence="3 9" id="KW-0235">DNA replication</keyword>
<evidence type="ECO:0000256" key="8">
    <source>
        <dbReference type="ARBA" id="ARBA00023242"/>
    </source>
</evidence>
<reference evidence="12" key="1">
    <citation type="submission" date="2018-10" db="EMBL/GenBank/DDBJ databases">
        <title>Transcriptome assembly of Aceria tosichella (Wheat curl mite) Type 2.</title>
        <authorList>
            <person name="Scully E.D."/>
            <person name="Geib S.M."/>
            <person name="Palmer N.A."/>
            <person name="Gupta A.K."/>
            <person name="Sarath G."/>
            <person name="Tatineni S."/>
        </authorList>
    </citation>
    <scope>NUCLEOTIDE SEQUENCE</scope>
    <source>
        <strain evidence="12">LincolnNE</strain>
    </source>
</reference>
<feature type="compositionally biased region" description="Low complexity" evidence="10">
    <location>
        <begin position="568"/>
        <end position="580"/>
    </location>
</feature>
<dbReference type="GO" id="GO:1902275">
    <property type="term" value="P:regulation of chromatin organization"/>
    <property type="evidence" value="ECO:0007669"/>
    <property type="project" value="TreeGrafter"/>
</dbReference>
<dbReference type="Pfam" id="PF21103">
    <property type="entry name" value="PH1_SSRP1-like"/>
    <property type="match status" value="1"/>
</dbReference>
<gene>
    <name evidence="12" type="primary">SSRP1</name>
    <name evidence="12" type="ORF">g.6644</name>
</gene>
<dbReference type="InterPro" id="IPR050454">
    <property type="entry name" value="RTT106/SSRP1_HistChap/FACT"/>
</dbReference>
<dbReference type="Pfam" id="PF03531">
    <property type="entry name" value="SSrecog"/>
    <property type="match status" value="1"/>
</dbReference>
<sequence>MDENLELNNVFREERGALSECRLTFRPQSINFKNIKTGKIVTVSHDDIKSISWQRFATNHGIRLITKSGNLHRFDGLRPTDKDKIKAYIERNYDCELEDRELSLKGSNWGNTEFDGESLSLNLDGATALEIPLNSVSDCTSNKNEVIFSFHHNDDAIVGMTDMRLYMPGKGEDAIKSFVDQVLNRASVIKVTGKSVATFTELQCLTPRGRYDIKLFPSFIQLHGKTFDYKIPVKTVLRLFQLPHKDGRQAFFILSLDPPIVQGQTRYQFLQFLFYLDEEETVSLDMSEEELQQKYEGKLTKQMSGPSIDIFANVVKSITNKRINMPDYKNPTNSAITCSYKNNIGFLYPLERGFLYVHKPAIHVRFEEINSINFARSHVSTRSFDLEIETKANTTLIFNSIEKEEYPRLYDFVSKKKLRIKNRPTKQVSVGGIVDELVDSDDEDAYLAHVKSEGKAREAGEGDDDDDDEDEEDEDFDPNAANSDASEESNSSDDDDMASEFSEDEEAKKKSKPKKASTSAKASEKPSAKKAKSSASKPSAKDDAKKRKSKADASEDDERNKKYKSSEFVESSNDSSSESD</sequence>
<organism evidence="12">
    <name type="scientific">Aceria tosichella</name>
    <name type="common">wheat curl mite</name>
    <dbReference type="NCBI Taxonomy" id="561515"/>
    <lineage>
        <taxon>Eukaryota</taxon>
        <taxon>Metazoa</taxon>
        <taxon>Ecdysozoa</taxon>
        <taxon>Arthropoda</taxon>
        <taxon>Chelicerata</taxon>
        <taxon>Arachnida</taxon>
        <taxon>Acari</taxon>
        <taxon>Acariformes</taxon>
        <taxon>Trombidiformes</taxon>
        <taxon>Prostigmata</taxon>
        <taxon>Eupodina</taxon>
        <taxon>Eriophyoidea</taxon>
        <taxon>Eriophyidae</taxon>
        <taxon>Eriophyinae</taxon>
        <taxon>Aceriini</taxon>
        <taxon>Aceria</taxon>
    </lineage>
</organism>